<dbReference type="EMBL" id="JACXWA010000069">
    <property type="protein sequence ID" value="MBD3870558.1"/>
    <property type="molecule type" value="Genomic_DNA"/>
</dbReference>
<protein>
    <submittedName>
        <fullName evidence="1">Uncharacterized protein</fullName>
    </submittedName>
</protein>
<reference evidence="1 2" key="1">
    <citation type="submission" date="2020-08" db="EMBL/GenBank/DDBJ databases">
        <title>Acidobacteriota in marine sediments use diverse sulfur dissimilation pathways.</title>
        <authorList>
            <person name="Wasmund K."/>
        </authorList>
    </citation>
    <scope>NUCLEOTIDE SEQUENCE [LARGE SCALE GENOMIC DNA]</scope>
    <source>
        <strain evidence="1">MAG AM3-A</strain>
    </source>
</reference>
<name>A0A8J7CNE2_9BACT</name>
<proteinExistence type="predicted"/>
<comment type="caution">
    <text evidence="1">The sequence shown here is derived from an EMBL/GenBank/DDBJ whole genome shotgun (WGS) entry which is preliminary data.</text>
</comment>
<evidence type="ECO:0000313" key="2">
    <source>
        <dbReference type="Proteomes" id="UP000598633"/>
    </source>
</evidence>
<organism evidence="1 2">
    <name type="scientific">Candidatus Sulfomarinibacter kjeldsenii</name>
    <dbReference type="NCBI Taxonomy" id="2885994"/>
    <lineage>
        <taxon>Bacteria</taxon>
        <taxon>Pseudomonadati</taxon>
        <taxon>Acidobacteriota</taxon>
        <taxon>Thermoanaerobaculia</taxon>
        <taxon>Thermoanaerobaculales</taxon>
        <taxon>Candidatus Sulfomarinibacteraceae</taxon>
        <taxon>Candidatus Sulfomarinibacter</taxon>
    </lineage>
</organism>
<dbReference type="Proteomes" id="UP000598633">
    <property type="component" value="Unassembled WGS sequence"/>
</dbReference>
<accession>A0A8J7CNE2</accession>
<dbReference type="AlphaFoldDB" id="A0A8J7CNE2"/>
<evidence type="ECO:0000313" key="1">
    <source>
        <dbReference type="EMBL" id="MBD3870558.1"/>
    </source>
</evidence>
<gene>
    <name evidence="1" type="ORF">IFJ97_04290</name>
</gene>
<sequence>MRWTYACPHCQAMLNPDETVVLIGECGPHRILLGFHPEPGNYRAFFPPEFELQEGSTWDFSCPVCDRSLVAGAAPDLCALDLATQGVRHRLYFSRTAGEQATFLITAEGISSHGKDSDQHSLEMLELV</sequence>